<evidence type="ECO:0000313" key="3">
    <source>
        <dbReference type="Proteomes" id="UP000254259"/>
    </source>
</evidence>
<dbReference type="Proteomes" id="UP000254259">
    <property type="component" value="Plasmid CBM2636p"/>
</dbReference>
<dbReference type="RefSeq" id="WP_018004041.1">
    <property type="nucleotide sequence ID" value="NZ_CP016951.1"/>
</dbReference>
<name>A0A375GN10_9BURK</name>
<dbReference type="EMBL" id="LT984815">
    <property type="protein sequence ID" value="SPD69261.1"/>
    <property type="molecule type" value="Genomic_DNA"/>
</dbReference>
<sequence length="240" mass="26251">MNDKSINQTARDCRRDLVTGSWLPDDVAVGAYWNGAMWNGFPVPVFTSEDGDALCAVMPKLVYVAGRRAFLFDENDHVEWFHAAVHVVEGKEQPLYAIGNGWCWQFAGSGTDAIELSGSYLVLQVRPQVGAWIENLAQQNGQALEHYADFLLGSFCEDRRDGRPRFDLSCFEATVSRAKLATPITQGQAVRVRGGAWLGVVDAVLALAAAEDGGAQSRLSRERFAETVLDSLARELGGVK</sequence>
<geneLocation type="plasmid" evidence="3">
    <name>cbm2636p</name>
</geneLocation>
<geneLocation type="plasmid" evidence="2">
    <name>CBM2636p</name>
</geneLocation>
<dbReference type="EMBL" id="OFSN01000068">
    <property type="protein sequence ID" value="SOY78351.1"/>
    <property type="molecule type" value="Genomic_DNA"/>
</dbReference>
<reference evidence="4" key="1">
    <citation type="submission" date="2018-01" db="EMBL/GenBank/DDBJ databases">
        <authorList>
            <person name="Gaut B.S."/>
            <person name="Morton B.R."/>
            <person name="Clegg M.T."/>
            <person name="Duvall M.R."/>
        </authorList>
    </citation>
    <scope>NUCLEOTIDE SEQUENCE [LARGE SCALE GENOMIC DNA]</scope>
</reference>
<keyword evidence="2" id="KW-0614">Plasmid</keyword>
<evidence type="ECO:0000313" key="1">
    <source>
        <dbReference type="EMBL" id="SOY78351.1"/>
    </source>
</evidence>
<evidence type="ECO:0000313" key="4">
    <source>
        <dbReference type="Proteomes" id="UP000257016"/>
    </source>
</evidence>
<protein>
    <submittedName>
        <fullName evidence="1">Uncharacterized protein</fullName>
    </submittedName>
</protein>
<organism evidence="1 4">
    <name type="scientific">Cupriavidus taiwanensis</name>
    <dbReference type="NCBI Taxonomy" id="164546"/>
    <lineage>
        <taxon>Bacteria</taxon>
        <taxon>Pseudomonadati</taxon>
        <taxon>Pseudomonadota</taxon>
        <taxon>Betaproteobacteria</taxon>
        <taxon>Burkholderiales</taxon>
        <taxon>Burkholderiaceae</taxon>
        <taxon>Cupriavidus</taxon>
    </lineage>
</organism>
<dbReference type="AlphaFoldDB" id="A0A375GN10"/>
<dbReference type="Proteomes" id="UP000257016">
    <property type="component" value="Unassembled WGS sequence"/>
</dbReference>
<evidence type="ECO:0000313" key="2">
    <source>
        <dbReference type="EMBL" id="SPD69261.1"/>
    </source>
</evidence>
<gene>
    <name evidence="1" type="ORF">CBM2586_U20015</name>
    <name evidence="2" type="ORF">CBM2636_P10172</name>
</gene>
<reference evidence="1 3" key="2">
    <citation type="submission" date="2018-01" db="EMBL/GenBank/DDBJ databases">
        <authorList>
            <person name="Clerissi C."/>
        </authorList>
    </citation>
    <scope>NUCLEOTIDE SEQUENCE</scope>
    <source>
        <strain evidence="1">Cupriavidus taiwanensis LMG 19430</strain>
        <strain evidence="2">Cupriavidus taiwanensis SWF 66322</strain>
        <plasmid evidence="2">CBM2636p</plasmid>
        <plasmid evidence="3">cbm2636p</plasmid>
    </source>
</reference>
<proteinExistence type="predicted"/>
<accession>A0A375GN10</accession>